<feature type="compositionally biased region" description="Basic and acidic residues" evidence="1">
    <location>
        <begin position="463"/>
        <end position="497"/>
    </location>
</feature>
<feature type="region of interest" description="Disordered" evidence="1">
    <location>
        <begin position="1"/>
        <end position="100"/>
    </location>
</feature>
<feature type="compositionally biased region" description="Basic and acidic residues" evidence="1">
    <location>
        <begin position="62"/>
        <end position="100"/>
    </location>
</feature>
<evidence type="ECO:0000256" key="1">
    <source>
        <dbReference type="SAM" id="MobiDB-lite"/>
    </source>
</evidence>
<dbReference type="EMBL" id="JANBTW010000002">
    <property type="protein sequence ID" value="KAJ2680893.1"/>
    <property type="molecule type" value="Genomic_DNA"/>
</dbReference>
<dbReference type="AlphaFoldDB" id="A0A9W8GEK3"/>
<dbReference type="OrthoDB" id="5599112at2759"/>
<keyword evidence="2" id="KW-0812">Transmembrane</keyword>
<dbReference type="Proteomes" id="UP001151518">
    <property type="component" value="Unassembled WGS sequence"/>
</dbReference>
<sequence>MARKRSSSNKKTKSRKGSANPSSSTTPATTPASASFPESIVAAEAAAENAPTTTGSASRAAEQTHVDAEKIDSVDEVLEKPAESENKTSTDEQRSAKIDDSTYKLHISLASEAEEQITEDQLDEQYLRVSANNDNEKNPATSLASAVGRPQMPSIAIEGDESFVLATQIATNDEEADLGILEEHTEDSVNMEDSQAEILSSNIYNSMYRSAATNEKVSADEVHVLESSGVSEAANNAHNDDLDDEEDLEYISTDKAEEEEPSDNSVLRSYVITPSAFADEKEPDVVTHIRAASAASKQVSDLQEDNEPSAAESDGDIASSVTPDVDTRLYTSIADSFIHVSASNDGIDKRDVEAKVASVAGNAADRDDVSLEKREAAQQIEDKVVDTMGNAKDNAKKVADQADKAASDAKRDVDNAADKASKRTKEAADDASDAAHDASVKAKDMLDNASKSVKDAASNANDKAQDALHRARESGEKLAKKAREEANEAEKAVRRQANETSPTTLRVLGIVAAALAMVAGYHFRLPGRENQRIGFAGGVASAIIGLGTLATAFIRRNSN</sequence>
<protein>
    <submittedName>
        <fullName evidence="3">Uncharacterized protein</fullName>
    </submittedName>
</protein>
<name>A0A9W8GEK3_9FUNG</name>
<dbReference type="Gene3D" id="1.20.120.20">
    <property type="entry name" value="Apolipoprotein"/>
    <property type="match status" value="1"/>
</dbReference>
<keyword evidence="2" id="KW-1133">Transmembrane helix</keyword>
<reference evidence="3" key="1">
    <citation type="submission" date="2022-07" db="EMBL/GenBank/DDBJ databases">
        <title>Phylogenomic reconstructions and comparative analyses of Kickxellomycotina fungi.</title>
        <authorList>
            <person name="Reynolds N.K."/>
            <person name="Stajich J.E."/>
            <person name="Barry K."/>
            <person name="Grigoriev I.V."/>
            <person name="Crous P."/>
            <person name="Smith M.E."/>
        </authorList>
    </citation>
    <scope>NUCLEOTIDE SEQUENCE</scope>
    <source>
        <strain evidence="3">NRRL 3115</strain>
    </source>
</reference>
<comment type="caution">
    <text evidence="3">The sequence shown here is derived from an EMBL/GenBank/DDBJ whole genome shotgun (WGS) entry which is preliminary data.</text>
</comment>
<gene>
    <name evidence="3" type="ORF">GGI25_000197</name>
</gene>
<feature type="region of interest" description="Disordered" evidence="1">
    <location>
        <begin position="292"/>
        <end position="323"/>
    </location>
</feature>
<feature type="transmembrane region" description="Helical" evidence="2">
    <location>
        <begin position="535"/>
        <end position="554"/>
    </location>
</feature>
<feature type="compositionally biased region" description="Basic residues" evidence="1">
    <location>
        <begin position="1"/>
        <end position="16"/>
    </location>
</feature>
<organism evidence="3 4">
    <name type="scientific">Coemansia spiralis</name>
    <dbReference type="NCBI Taxonomy" id="417178"/>
    <lineage>
        <taxon>Eukaryota</taxon>
        <taxon>Fungi</taxon>
        <taxon>Fungi incertae sedis</taxon>
        <taxon>Zoopagomycota</taxon>
        <taxon>Kickxellomycotina</taxon>
        <taxon>Kickxellomycetes</taxon>
        <taxon>Kickxellales</taxon>
        <taxon>Kickxellaceae</taxon>
        <taxon>Coemansia</taxon>
    </lineage>
</organism>
<accession>A0A9W8GEK3</accession>
<evidence type="ECO:0000313" key="3">
    <source>
        <dbReference type="EMBL" id="KAJ2680893.1"/>
    </source>
</evidence>
<proteinExistence type="predicted"/>
<evidence type="ECO:0000256" key="2">
    <source>
        <dbReference type="SAM" id="Phobius"/>
    </source>
</evidence>
<feature type="compositionally biased region" description="Low complexity" evidence="1">
    <location>
        <begin position="17"/>
        <end position="50"/>
    </location>
</feature>
<feature type="region of interest" description="Disordered" evidence="1">
    <location>
        <begin position="227"/>
        <end position="248"/>
    </location>
</feature>
<keyword evidence="2" id="KW-0472">Membrane</keyword>
<feature type="region of interest" description="Disordered" evidence="1">
    <location>
        <begin position="380"/>
        <end position="500"/>
    </location>
</feature>
<evidence type="ECO:0000313" key="4">
    <source>
        <dbReference type="Proteomes" id="UP001151518"/>
    </source>
</evidence>
<feature type="transmembrane region" description="Helical" evidence="2">
    <location>
        <begin position="504"/>
        <end position="523"/>
    </location>
</feature>
<feature type="compositionally biased region" description="Basic and acidic residues" evidence="1">
    <location>
        <begin position="393"/>
        <end position="446"/>
    </location>
</feature>